<dbReference type="Pfam" id="PF13353">
    <property type="entry name" value="Fer4_12"/>
    <property type="match status" value="1"/>
</dbReference>
<organism evidence="1 2">
    <name type="scientific">Oleispira antarctica RB-8</name>
    <dbReference type="NCBI Taxonomy" id="698738"/>
    <lineage>
        <taxon>Bacteria</taxon>
        <taxon>Pseudomonadati</taxon>
        <taxon>Pseudomonadota</taxon>
        <taxon>Gammaproteobacteria</taxon>
        <taxon>Oceanospirillales</taxon>
        <taxon>Oceanospirillaceae</taxon>
        <taxon>Oleispira</taxon>
    </lineage>
</organism>
<evidence type="ECO:0000313" key="1">
    <source>
        <dbReference type="EMBL" id="CCK74797.1"/>
    </source>
</evidence>
<dbReference type="InterPro" id="IPR013785">
    <property type="entry name" value="Aldolase_TIM"/>
</dbReference>
<dbReference type="KEGG" id="oai:OLEAN_C06210"/>
<dbReference type="SUPFAM" id="SSF102114">
    <property type="entry name" value="Radical SAM enzymes"/>
    <property type="match status" value="1"/>
</dbReference>
<sequence>MDSCITSLRSDSPHVVFQECPGDIALCFSFYGCPLRCEGCHSQELWQTTGGEPLTSARFEQFLDQYDGLITAVVMFGGEWAPLELQSLLMKVQGLGLKSYLYSGLNNVSRHLRPHLDFVKLGPWRTEQGGLSNPATNQRFYHVIDGQLAEDQTYLFQNSTPTNENANKDAYHAAA</sequence>
<accession>R4YK96</accession>
<reference evidence="1 2" key="1">
    <citation type="journal article" date="2013" name="Nat. Commun.">
        <title>Genome sequence and functional genomic analysis of the oil-degrading bacterium Oleispira antarctica.</title>
        <authorList>
            <person name="Kube M."/>
            <person name="Chernikova T.N."/>
            <person name="Al-Ramahi Y."/>
            <person name="Beloqui A."/>
            <person name="Lopez-Cortez N."/>
            <person name="Guazzaroni M.E."/>
            <person name="Heipieper H.J."/>
            <person name="Klages S."/>
            <person name="Kotsyurbenko O.R."/>
            <person name="Langer I."/>
            <person name="Nechitaylo T.Y."/>
            <person name="Lunsdorf H."/>
            <person name="Fernandez M."/>
            <person name="Juarez S."/>
            <person name="Ciordia S."/>
            <person name="Singer A."/>
            <person name="Kagan O."/>
            <person name="Egorova O."/>
            <person name="Petit P.A."/>
            <person name="Stogios P."/>
            <person name="Kim Y."/>
            <person name="Tchigvintsev A."/>
            <person name="Flick R."/>
            <person name="Denaro R."/>
            <person name="Genovese M."/>
            <person name="Albar J.P."/>
            <person name="Reva O.N."/>
            <person name="Martinez-Gomariz M."/>
            <person name="Tran H."/>
            <person name="Ferrer M."/>
            <person name="Savchenko A."/>
            <person name="Yakunin A.F."/>
            <person name="Yakimov M.M."/>
            <person name="Golyshina O.V."/>
            <person name="Reinhardt R."/>
            <person name="Golyshin P.N."/>
        </authorList>
    </citation>
    <scope>NUCLEOTIDE SEQUENCE [LARGE SCALE GENOMIC DNA]</scope>
</reference>
<protein>
    <submittedName>
        <fullName evidence="1">Uncharacterized protein</fullName>
    </submittedName>
</protein>
<evidence type="ECO:0000313" key="2">
    <source>
        <dbReference type="Proteomes" id="UP000032749"/>
    </source>
</evidence>
<dbReference type="Gene3D" id="3.20.20.70">
    <property type="entry name" value="Aldolase class I"/>
    <property type="match status" value="1"/>
</dbReference>
<dbReference type="AlphaFoldDB" id="R4YK96"/>
<keyword evidence="2" id="KW-1185">Reference proteome</keyword>
<proteinExistence type="predicted"/>
<dbReference type="STRING" id="698738.OLEAN_C06210"/>
<dbReference type="Proteomes" id="UP000032749">
    <property type="component" value="Chromosome"/>
</dbReference>
<dbReference type="InterPro" id="IPR058240">
    <property type="entry name" value="rSAM_sf"/>
</dbReference>
<dbReference type="EMBL" id="FO203512">
    <property type="protein sequence ID" value="CCK74797.1"/>
    <property type="molecule type" value="Genomic_DNA"/>
</dbReference>
<dbReference type="HOGENOM" id="CLU_115310_0_0_6"/>
<name>R4YK96_OLEAN</name>
<gene>
    <name evidence="1" type="ORF">OLEAN_C06210</name>
</gene>